<proteinExistence type="predicted"/>
<organism evidence="2 3">
    <name type="scientific">Listeria monocytogenes</name>
    <dbReference type="NCBI Taxonomy" id="1639"/>
    <lineage>
        <taxon>Bacteria</taxon>
        <taxon>Bacillati</taxon>
        <taxon>Bacillota</taxon>
        <taxon>Bacilli</taxon>
        <taxon>Bacillales</taxon>
        <taxon>Listeriaceae</taxon>
        <taxon>Listeria</taxon>
    </lineage>
</organism>
<evidence type="ECO:0000313" key="3">
    <source>
        <dbReference type="Proteomes" id="UP000460224"/>
    </source>
</evidence>
<dbReference type="RefSeq" id="WP_031672437.1">
    <property type="nucleotide sequence ID" value="NZ_JABEOB010000012.1"/>
</dbReference>
<protein>
    <submittedName>
        <fullName evidence="2">Uncharacterized protein</fullName>
    </submittedName>
</protein>
<name>A0AAV6E4D7_LISMN</name>
<evidence type="ECO:0000256" key="1">
    <source>
        <dbReference type="SAM" id="Phobius"/>
    </source>
</evidence>
<dbReference type="Proteomes" id="UP000460224">
    <property type="component" value="Unassembled WGS sequence"/>
</dbReference>
<feature type="transmembrane region" description="Helical" evidence="1">
    <location>
        <begin position="6"/>
        <end position="28"/>
    </location>
</feature>
<keyword evidence="1" id="KW-0472">Membrane</keyword>
<reference evidence="2 3" key="1">
    <citation type="submission" date="2018-04" db="EMBL/GenBank/DDBJ databases">
        <title>Genome Analysis of a Prevalent Clone of Listeria monocytogenes Sequence Type 87 in China.</title>
        <authorList>
            <person name="Wang Y."/>
        </authorList>
    </citation>
    <scope>NUCLEOTIDE SEQUENCE [LARGE SCALE GENOMIC DNA]</scope>
    <source>
        <strain evidence="2 3">ICDC_LM1523</strain>
    </source>
</reference>
<evidence type="ECO:0000313" key="2">
    <source>
        <dbReference type="EMBL" id="KAA9446568.1"/>
    </source>
</evidence>
<accession>A0AAV6E4D7</accession>
<comment type="caution">
    <text evidence="2">The sequence shown here is derived from an EMBL/GenBank/DDBJ whole genome shotgun (WGS) entry which is preliminary data.</text>
</comment>
<feature type="transmembrane region" description="Helical" evidence="1">
    <location>
        <begin position="35"/>
        <end position="58"/>
    </location>
</feature>
<keyword evidence="1" id="KW-0812">Transmembrane</keyword>
<dbReference type="AlphaFoldDB" id="A0AAV6E4D7"/>
<gene>
    <name evidence="2" type="ORF">DCK61_15315</name>
</gene>
<dbReference type="EMBL" id="QDAY01000008">
    <property type="protein sequence ID" value="KAA9446568.1"/>
    <property type="molecule type" value="Genomic_DNA"/>
</dbReference>
<sequence>MMEVVIVLLLMFSLIVMGLLFGDIYFSIKYGHNALFWKICINIFILAPLLIVNILYLWNIELSIIEGFPKKWMAVEVKKSVNGIWDFLVKNY</sequence>
<keyword evidence="1" id="KW-1133">Transmembrane helix</keyword>